<dbReference type="Proteomes" id="UP000324748">
    <property type="component" value="Unassembled WGS sequence"/>
</dbReference>
<evidence type="ECO:0000313" key="3">
    <source>
        <dbReference type="Proteomes" id="UP000324748"/>
    </source>
</evidence>
<organism evidence="2 3">
    <name type="scientific">Puccinia graminis f. sp. tritici</name>
    <dbReference type="NCBI Taxonomy" id="56615"/>
    <lineage>
        <taxon>Eukaryota</taxon>
        <taxon>Fungi</taxon>
        <taxon>Dikarya</taxon>
        <taxon>Basidiomycota</taxon>
        <taxon>Pucciniomycotina</taxon>
        <taxon>Pucciniomycetes</taxon>
        <taxon>Pucciniales</taxon>
        <taxon>Pucciniaceae</taxon>
        <taxon>Puccinia</taxon>
    </lineage>
</organism>
<comment type="caution">
    <text evidence="2">The sequence shown here is derived from an EMBL/GenBank/DDBJ whole genome shotgun (WGS) entry which is preliminary data.</text>
</comment>
<dbReference type="EMBL" id="VSWC01000053">
    <property type="protein sequence ID" value="KAA1101838.1"/>
    <property type="molecule type" value="Genomic_DNA"/>
</dbReference>
<protein>
    <submittedName>
        <fullName evidence="2">Uncharacterized protein</fullName>
    </submittedName>
</protein>
<keyword evidence="3" id="KW-1185">Reference proteome</keyword>
<dbReference type="AlphaFoldDB" id="A0A5B0PMP2"/>
<reference evidence="2 3" key="1">
    <citation type="submission" date="2019-05" db="EMBL/GenBank/DDBJ databases">
        <title>Emergence of the Ug99 lineage of the wheat stem rust pathogen through somatic hybridization.</title>
        <authorList>
            <person name="Li F."/>
            <person name="Upadhyaya N.M."/>
            <person name="Sperschneider J."/>
            <person name="Matny O."/>
            <person name="Nguyen-Phuc H."/>
            <person name="Mago R."/>
            <person name="Raley C."/>
            <person name="Miller M.E."/>
            <person name="Silverstein K.A.T."/>
            <person name="Henningsen E."/>
            <person name="Hirsch C.D."/>
            <person name="Visser B."/>
            <person name="Pretorius Z.A."/>
            <person name="Steffenson B.J."/>
            <person name="Schwessinger B."/>
            <person name="Dodds P.N."/>
            <person name="Figueroa M."/>
        </authorList>
    </citation>
    <scope>NUCLEOTIDE SEQUENCE [LARGE SCALE GENOMIC DNA]</scope>
    <source>
        <strain evidence="2">21-0</strain>
    </source>
</reference>
<accession>A0A5B0PMP2</accession>
<evidence type="ECO:0000256" key="1">
    <source>
        <dbReference type="SAM" id="MobiDB-lite"/>
    </source>
</evidence>
<evidence type="ECO:0000313" key="2">
    <source>
        <dbReference type="EMBL" id="KAA1101838.1"/>
    </source>
</evidence>
<name>A0A5B0PMP2_PUCGR</name>
<feature type="region of interest" description="Disordered" evidence="1">
    <location>
        <begin position="107"/>
        <end position="131"/>
    </location>
</feature>
<sequence>MYTTGRGGWHLDTQSDVPDAIRPWPCKEHPLDATCILLNPDGRAKPSIGCRFRVKRLRVAARKFGIVVSDTCSDTHQLECDSFQTLSPNHSLILIIISITLQKPKSKTKQSSSFDQELPLHRRPPTQNSLDAPPPLEIRLFRLPFYLTNPKLFELISVFPNFIKVRIKSIKVFVAVKEDGLLGTTQPDRPFGCSVFEKDLGGKGSFIERIKMFFFRFFKL</sequence>
<gene>
    <name evidence="2" type="ORF">PGT21_031147</name>
</gene>
<proteinExistence type="predicted"/>